<dbReference type="InterPro" id="IPR036069">
    <property type="entry name" value="DUF34/NIF3_sf"/>
</dbReference>
<dbReference type="InterPro" id="IPR002678">
    <property type="entry name" value="DUF34/NIF3"/>
</dbReference>
<evidence type="ECO:0000313" key="8">
    <source>
        <dbReference type="Proteomes" id="UP000468687"/>
    </source>
</evidence>
<dbReference type="EMBL" id="JAAGXA010000001">
    <property type="protein sequence ID" value="NEN76908.1"/>
    <property type="molecule type" value="Genomic_DNA"/>
</dbReference>
<dbReference type="AlphaFoldDB" id="A0A6P0HDL8"/>
<name>A0A6P0HDL8_9ACTN</name>
<dbReference type="PANTHER" id="PTHR13799:SF14">
    <property type="entry name" value="GTP CYCLOHYDROLASE 1 TYPE 2 HOMOLOG"/>
    <property type="match status" value="1"/>
</dbReference>
<evidence type="ECO:0000256" key="1">
    <source>
        <dbReference type="ARBA" id="ARBA00006964"/>
    </source>
</evidence>
<comment type="caution">
    <text evidence="7">The sequence shown here is derived from an EMBL/GenBank/DDBJ whole genome shotgun (WGS) entry which is preliminary data.</text>
</comment>
<sequence>MTTLGDVVDLLHAWFPPGTAEDWDAVGLVYGDPSRSVRKVMFAVDIDEAVAEEAASWGADLLVVHHPLFLRPVHGFAATTPKGRTLSRLAEAGCGLLVAHTNADQAVGGVSEAMAVALGIADLAPILPGPSEPYDKVTVLVPTDAAAPVRAAIAEAGAGAIGHYDHCTFSVAGQGRFRPLDGAQPTIGTVGSIELVDEERVEAILPRRLRRQVVAALLAAHPYEEPAYDVVELADPHALMSGTGRVGVVERTTLRDFAQAVADALPVTAGGVRVAGDPDRSVRRIAVCGGAGDGLLDGLVGSDVDVYVTSDLRHHRAAEFVAEDGPALVDVAHWAAEWTWLPVVAKRVTDALGDSVETRVSTLRTDPWQFRVDPSDPSDRSERSA</sequence>
<feature type="binding site" evidence="6">
    <location>
        <position position="104"/>
    </location>
    <ligand>
        <name>a divalent metal cation</name>
        <dbReference type="ChEBI" id="CHEBI:60240"/>
        <label>1</label>
    </ligand>
</feature>
<dbReference type="SUPFAM" id="SSF102705">
    <property type="entry name" value="NIF3 (NGG1p interacting factor 3)-like"/>
    <property type="match status" value="1"/>
</dbReference>
<dbReference type="GO" id="GO:0005737">
    <property type="term" value="C:cytoplasm"/>
    <property type="evidence" value="ECO:0007669"/>
    <property type="project" value="TreeGrafter"/>
</dbReference>
<comment type="subunit">
    <text evidence="2">Homohexamer.</text>
</comment>
<evidence type="ECO:0000256" key="2">
    <source>
        <dbReference type="ARBA" id="ARBA00011643"/>
    </source>
</evidence>
<feature type="binding site" evidence="6">
    <location>
        <position position="65"/>
    </location>
    <ligand>
        <name>a divalent metal cation</name>
        <dbReference type="ChEBI" id="CHEBI:60240"/>
        <label>1</label>
    </ligand>
</feature>
<keyword evidence="8" id="KW-1185">Reference proteome</keyword>
<evidence type="ECO:0000256" key="4">
    <source>
        <dbReference type="ARBA" id="ARBA00022723"/>
    </source>
</evidence>
<dbReference type="Pfam" id="PF01784">
    <property type="entry name" value="DUF34_NIF3"/>
    <property type="match status" value="1"/>
</dbReference>
<dbReference type="InterPro" id="IPR017221">
    <property type="entry name" value="DUF34/NIF3_bac"/>
</dbReference>
<dbReference type="Gene3D" id="3.30.70.120">
    <property type="match status" value="1"/>
</dbReference>
<comment type="similarity">
    <text evidence="1 5">Belongs to the GTP cyclohydrolase I type 2/NIF3 family.</text>
</comment>
<evidence type="ECO:0000256" key="5">
    <source>
        <dbReference type="PIRNR" id="PIRNR037489"/>
    </source>
</evidence>
<feature type="binding site" evidence="6">
    <location>
        <position position="333"/>
    </location>
    <ligand>
        <name>a divalent metal cation</name>
        <dbReference type="ChEBI" id="CHEBI:60240"/>
        <label>1</label>
    </ligand>
</feature>
<dbReference type="NCBIfam" id="TIGR00486">
    <property type="entry name" value="YbgI_SA1388"/>
    <property type="match status" value="1"/>
</dbReference>
<gene>
    <name evidence="7" type="ORF">G3T38_01315</name>
</gene>
<dbReference type="RefSeq" id="WP_163770261.1">
    <property type="nucleotide sequence ID" value="NZ_JAAGXA010000001.1"/>
</dbReference>
<dbReference type="PIRSF" id="PIRSF037489">
    <property type="entry name" value="UCP037489_NIF3_YqfO"/>
    <property type="match status" value="1"/>
</dbReference>
<feature type="binding site" evidence="6">
    <location>
        <position position="337"/>
    </location>
    <ligand>
        <name>a divalent metal cation</name>
        <dbReference type="ChEBI" id="CHEBI:60240"/>
        <label>1</label>
    </ligand>
</feature>
<dbReference type="GO" id="GO:0046872">
    <property type="term" value="F:metal ion binding"/>
    <property type="evidence" value="ECO:0007669"/>
    <property type="project" value="UniProtKB-UniRule"/>
</dbReference>
<accession>A0A6P0HDL8</accession>
<evidence type="ECO:0000256" key="3">
    <source>
        <dbReference type="ARBA" id="ARBA00022112"/>
    </source>
</evidence>
<dbReference type="FunFam" id="3.40.1390.30:FF:000001">
    <property type="entry name" value="GTP cyclohydrolase 1 type 2"/>
    <property type="match status" value="1"/>
</dbReference>
<dbReference type="PANTHER" id="PTHR13799">
    <property type="entry name" value="NGG1 INTERACTING FACTOR 3"/>
    <property type="match status" value="1"/>
</dbReference>
<dbReference type="InterPro" id="IPR015867">
    <property type="entry name" value="N-reg_PII/ATP_PRibTrfase_C"/>
</dbReference>
<proteinExistence type="inferred from homology"/>
<feature type="binding site" evidence="6">
    <location>
        <position position="66"/>
    </location>
    <ligand>
        <name>a divalent metal cation</name>
        <dbReference type="ChEBI" id="CHEBI:60240"/>
        <label>1</label>
    </ligand>
</feature>
<dbReference type="Proteomes" id="UP000468687">
    <property type="component" value="Unassembled WGS sequence"/>
</dbReference>
<reference evidence="7 8" key="1">
    <citation type="journal article" date="2014" name="Int. J. Syst. Evol. Microbiol.">
        <title>Nocardioides zeae sp. nov., isolated from the stem of Zea mays.</title>
        <authorList>
            <person name="Glaeser S.P."/>
            <person name="McInroy J.A."/>
            <person name="Busse H.J."/>
            <person name="Kampfer P."/>
        </authorList>
    </citation>
    <scope>NUCLEOTIDE SEQUENCE [LARGE SCALE GENOMIC DNA]</scope>
    <source>
        <strain evidence="7 8">JCM 30728</strain>
    </source>
</reference>
<protein>
    <recommendedName>
        <fullName evidence="3 5">GTP cyclohydrolase 1 type 2 homolog</fullName>
    </recommendedName>
</protein>
<organism evidence="7 8">
    <name type="scientific">Nocardioides zeae</name>
    <dbReference type="NCBI Taxonomy" id="1457234"/>
    <lineage>
        <taxon>Bacteria</taxon>
        <taxon>Bacillati</taxon>
        <taxon>Actinomycetota</taxon>
        <taxon>Actinomycetes</taxon>
        <taxon>Propionibacteriales</taxon>
        <taxon>Nocardioidaceae</taxon>
        <taxon>Nocardioides</taxon>
    </lineage>
</organism>
<evidence type="ECO:0000313" key="7">
    <source>
        <dbReference type="EMBL" id="NEN76908.1"/>
    </source>
</evidence>
<dbReference type="FunFam" id="3.30.70.120:FF:000006">
    <property type="entry name" value="GTP cyclohydrolase 1 type 2 homolog"/>
    <property type="match status" value="1"/>
</dbReference>
<keyword evidence="4 5" id="KW-0479">Metal-binding</keyword>
<evidence type="ECO:0000256" key="6">
    <source>
        <dbReference type="PIRSR" id="PIRSR602678-1"/>
    </source>
</evidence>
<dbReference type="Gene3D" id="3.40.1390.30">
    <property type="entry name" value="NIF3 (NGG1p interacting factor 3)-like"/>
    <property type="match status" value="1"/>
</dbReference>